<evidence type="ECO:0000256" key="8">
    <source>
        <dbReference type="ARBA" id="ARBA00037993"/>
    </source>
</evidence>
<dbReference type="GO" id="GO:0005524">
    <property type="term" value="F:ATP binding"/>
    <property type="evidence" value="ECO:0007669"/>
    <property type="project" value="UniProtKB-UniRule"/>
</dbReference>
<feature type="binding site" evidence="11">
    <location>
        <position position="220"/>
    </location>
    <ligand>
        <name>Zn(2+)</name>
        <dbReference type="ChEBI" id="CHEBI:29105"/>
    </ligand>
</feature>
<evidence type="ECO:0000256" key="5">
    <source>
        <dbReference type="ARBA" id="ARBA00022785"/>
    </source>
</evidence>
<sequence>MHKTALVLFSGGQDSTTCLASALSRFERVETVGFDYGQRHHVELVARIEVLAQIRALFPQWAHKLGEDHLLDLAVLGQVSDTSLTRDTAFAMEKSGLPNTFVPGRNLLFMTLAAALAYRRGLEVLVTGVCETDFSGYPDCRDDTMKAMQLALSLGMDRRFLVDTPLMWIDKADTWALAEQLGAASGQENGASALIDLIVEYTHTCYLGDREHRHAWGYGCGSCPACELRMRGFEKWSARRDKAVNLPDNVSL</sequence>
<feature type="binding site" evidence="11">
    <location>
        <position position="226"/>
    </location>
    <ligand>
        <name>Zn(2+)</name>
        <dbReference type="ChEBI" id="CHEBI:29105"/>
    </ligand>
</feature>
<comment type="similarity">
    <text evidence="8 11">Belongs to the QueC family.</text>
</comment>
<dbReference type="Pfam" id="PF06508">
    <property type="entry name" value="QueC"/>
    <property type="match status" value="1"/>
</dbReference>
<evidence type="ECO:0000256" key="7">
    <source>
        <dbReference type="ARBA" id="ARBA00022840"/>
    </source>
</evidence>
<feature type="binding site" evidence="11">
    <location>
        <position position="205"/>
    </location>
    <ligand>
        <name>Zn(2+)</name>
        <dbReference type="ChEBI" id="CHEBI:29105"/>
    </ligand>
</feature>
<reference evidence="12 13" key="1">
    <citation type="submission" date="2020-01" db="EMBL/GenBank/DDBJ databases">
        <title>Genome sequencing of strain KACC 21265.</title>
        <authorList>
            <person name="Heo J."/>
            <person name="Kim S.-J."/>
            <person name="Kim J.-S."/>
            <person name="Hong S.-B."/>
            <person name="Kwon S.-W."/>
        </authorList>
    </citation>
    <scope>NUCLEOTIDE SEQUENCE [LARGE SCALE GENOMIC DNA]</scope>
    <source>
        <strain evidence="12 13">KACC 21265</strain>
    </source>
</reference>
<dbReference type="HAMAP" id="MF_01633">
    <property type="entry name" value="QueC"/>
    <property type="match status" value="1"/>
</dbReference>
<proteinExistence type="inferred from homology"/>
<dbReference type="AlphaFoldDB" id="A0A857J1Q5"/>
<name>A0A857J1Q5_9BURK</name>
<keyword evidence="13" id="KW-1185">Reference proteome</keyword>
<feature type="binding site" evidence="11">
    <location>
        <begin position="9"/>
        <end position="19"/>
    </location>
    <ligand>
        <name>ATP</name>
        <dbReference type="ChEBI" id="CHEBI:30616"/>
    </ligand>
</feature>
<protein>
    <recommendedName>
        <fullName evidence="9 11">7-cyano-7-deazaguanine synthase</fullName>
        <ecNumber evidence="9 11">6.3.4.20</ecNumber>
    </recommendedName>
    <alternativeName>
        <fullName evidence="11">7-cyano-7-carbaguanine synthase</fullName>
    </alternativeName>
    <alternativeName>
        <fullName evidence="11">PreQ(0) synthase</fullName>
    </alternativeName>
    <alternativeName>
        <fullName evidence="11">Queuosine biosynthesis protein QueC</fullName>
    </alternativeName>
</protein>
<dbReference type="UniPathway" id="UPA00391"/>
<evidence type="ECO:0000313" key="12">
    <source>
        <dbReference type="EMBL" id="QHI97854.1"/>
    </source>
</evidence>
<keyword evidence="4 11" id="KW-0547">Nucleotide-binding</keyword>
<evidence type="ECO:0000256" key="1">
    <source>
        <dbReference type="ARBA" id="ARBA00005061"/>
    </source>
</evidence>
<dbReference type="InterPro" id="IPR014729">
    <property type="entry name" value="Rossmann-like_a/b/a_fold"/>
</dbReference>
<evidence type="ECO:0000256" key="4">
    <source>
        <dbReference type="ARBA" id="ARBA00022741"/>
    </source>
</evidence>
<comment type="cofactor">
    <cofactor evidence="11">
        <name>Zn(2+)</name>
        <dbReference type="ChEBI" id="CHEBI:29105"/>
    </cofactor>
    <text evidence="11">Binds 1 zinc ion per subunit.</text>
</comment>
<dbReference type="InterPro" id="IPR018317">
    <property type="entry name" value="QueC"/>
</dbReference>
<dbReference type="GO" id="GO:0008616">
    <property type="term" value="P:tRNA queuosine(34) biosynthetic process"/>
    <property type="evidence" value="ECO:0007669"/>
    <property type="project" value="UniProtKB-UniRule"/>
</dbReference>
<evidence type="ECO:0000313" key="13">
    <source>
        <dbReference type="Proteomes" id="UP000464787"/>
    </source>
</evidence>
<keyword evidence="2 11" id="KW-0436">Ligase</keyword>
<dbReference type="EMBL" id="CP047650">
    <property type="protein sequence ID" value="QHI97854.1"/>
    <property type="molecule type" value="Genomic_DNA"/>
</dbReference>
<keyword evidence="6 11" id="KW-0862">Zinc</keyword>
<dbReference type="PIRSF" id="PIRSF006293">
    <property type="entry name" value="ExsB"/>
    <property type="match status" value="1"/>
</dbReference>
<dbReference type="Proteomes" id="UP000464787">
    <property type="component" value="Chromosome"/>
</dbReference>
<dbReference type="KEGG" id="xyk:GT347_07520"/>
<dbReference type="Gene3D" id="3.40.50.620">
    <property type="entry name" value="HUPs"/>
    <property type="match status" value="1"/>
</dbReference>
<dbReference type="GO" id="GO:0016879">
    <property type="term" value="F:ligase activity, forming carbon-nitrogen bonds"/>
    <property type="evidence" value="ECO:0007669"/>
    <property type="project" value="UniProtKB-UniRule"/>
</dbReference>
<evidence type="ECO:0000256" key="9">
    <source>
        <dbReference type="ARBA" id="ARBA00039149"/>
    </source>
</evidence>
<evidence type="ECO:0000256" key="3">
    <source>
        <dbReference type="ARBA" id="ARBA00022723"/>
    </source>
</evidence>
<evidence type="ECO:0000256" key="10">
    <source>
        <dbReference type="ARBA" id="ARBA00047890"/>
    </source>
</evidence>
<dbReference type="NCBIfam" id="TIGR00364">
    <property type="entry name" value="7-cyano-7-deazaguanine synthase QueC"/>
    <property type="match status" value="1"/>
</dbReference>
<keyword evidence="7 11" id="KW-0067">ATP-binding</keyword>
<gene>
    <name evidence="11 12" type="primary">queC</name>
    <name evidence="12" type="ORF">GT347_07520</name>
</gene>
<comment type="function">
    <text evidence="11">Catalyzes the ATP-dependent conversion of 7-carboxy-7-deazaguanine (CDG) to 7-cyano-7-deazaguanine (preQ(0)).</text>
</comment>
<evidence type="ECO:0000256" key="2">
    <source>
        <dbReference type="ARBA" id="ARBA00022598"/>
    </source>
</evidence>
<dbReference type="SUPFAM" id="SSF52402">
    <property type="entry name" value="Adenine nucleotide alpha hydrolases-like"/>
    <property type="match status" value="1"/>
</dbReference>
<evidence type="ECO:0000256" key="6">
    <source>
        <dbReference type="ARBA" id="ARBA00022833"/>
    </source>
</evidence>
<dbReference type="EC" id="6.3.4.20" evidence="9 11"/>
<keyword evidence="5 11" id="KW-0671">Queuosine biosynthesis</keyword>
<comment type="catalytic activity">
    <reaction evidence="10 11">
        <text>7-carboxy-7-carbaguanine + NH4(+) + 2 ATP = 7-cyano-7-carbaguanine + 2 AMP + 2 diphosphate + 2 H(+)</text>
        <dbReference type="Rhea" id="RHEA:27982"/>
        <dbReference type="ChEBI" id="CHEBI:15378"/>
        <dbReference type="ChEBI" id="CHEBI:28938"/>
        <dbReference type="ChEBI" id="CHEBI:30616"/>
        <dbReference type="ChEBI" id="CHEBI:33019"/>
        <dbReference type="ChEBI" id="CHEBI:45075"/>
        <dbReference type="ChEBI" id="CHEBI:61036"/>
        <dbReference type="ChEBI" id="CHEBI:456215"/>
        <dbReference type="EC" id="6.3.4.20"/>
    </reaction>
</comment>
<feature type="binding site" evidence="11">
    <location>
        <position position="223"/>
    </location>
    <ligand>
        <name>Zn(2+)</name>
        <dbReference type="ChEBI" id="CHEBI:29105"/>
    </ligand>
</feature>
<dbReference type="GO" id="GO:0008270">
    <property type="term" value="F:zinc ion binding"/>
    <property type="evidence" value="ECO:0007669"/>
    <property type="project" value="UniProtKB-UniRule"/>
</dbReference>
<accession>A0A857J1Q5</accession>
<evidence type="ECO:0000256" key="11">
    <source>
        <dbReference type="HAMAP-Rule" id="MF_01633"/>
    </source>
</evidence>
<dbReference type="PANTHER" id="PTHR42914">
    <property type="entry name" value="7-CYANO-7-DEAZAGUANINE SYNTHASE"/>
    <property type="match status" value="1"/>
</dbReference>
<keyword evidence="3 11" id="KW-0479">Metal-binding</keyword>
<dbReference type="RefSeq" id="WP_160551371.1">
    <property type="nucleotide sequence ID" value="NZ_CP047650.1"/>
</dbReference>
<organism evidence="12 13">
    <name type="scientific">Xylophilus rhododendri</name>
    <dbReference type="NCBI Taxonomy" id="2697032"/>
    <lineage>
        <taxon>Bacteria</taxon>
        <taxon>Pseudomonadati</taxon>
        <taxon>Pseudomonadota</taxon>
        <taxon>Betaproteobacteria</taxon>
        <taxon>Burkholderiales</taxon>
        <taxon>Xylophilus</taxon>
    </lineage>
</organism>
<comment type="pathway">
    <text evidence="1 11">Purine metabolism; 7-cyano-7-deazaguanine biosynthesis.</text>
</comment>
<dbReference type="CDD" id="cd01995">
    <property type="entry name" value="QueC-like"/>
    <property type="match status" value="1"/>
</dbReference>
<dbReference type="PANTHER" id="PTHR42914:SF1">
    <property type="entry name" value="7-CYANO-7-DEAZAGUANINE SYNTHASE"/>
    <property type="match status" value="1"/>
</dbReference>